<evidence type="ECO:0000256" key="1">
    <source>
        <dbReference type="SAM" id="SignalP"/>
    </source>
</evidence>
<evidence type="ECO:0000313" key="3">
    <source>
        <dbReference type="Proteomes" id="UP000620124"/>
    </source>
</evidence>
<sequence length="131" mass="13416">MLSAKLILTVLAFIAISSAAPSPEAGLAPRVSAAITVCTGSLNPSQGCLEIPVVSDACINFIGGLTFFNKEVSSSKIPGGFVCTFFEDFGCSTDDGVALLTGGSWNMEEVEGLAGIENFNDLTSSISCSPV</sequence>
<organism evidence="2 3">
    <name type="scientific">Mycena venus</name>
    <dbReference type="NCBI Taxonomy" id="2733690"/>
    <lineage>
        <taxon>Eukaryota</taxon>
        <taxon>Fungi</taxon>
        <taxon>Dikarya</taxon>
        <taxon>Basidiomycota</taxon>
        <taxon>Agaricomycotina</taxon>
        <taxon>Agaricomycetes</taxon>
        <taxon>Agaricomycetidae</taxon>
        <taxon>Agaricales</taxon>
        <taxon>Marasmiineae</taxon>
        <taxon>Mycenaceae</taxon>
        <taxon>Mycena</taxon>
    </lineage>
</organism>
<dbReference type="EMBL" id="JACAZI010000018">
    <property type="protein sequence ID" value="KAF7341273.1"/>
    <property type="molecule type" value="Genomic_DNA"/>
</dbReference>
<name>A0A8H6XHH5_9AGAR</name>
<dbReference type="Proteomes" id="UP000620124">
    <property type="component" value="Unassembled WGS sequence"/>
</dbReference>
<comment type="caution">
    <text evidence="2">The sequence shown here is derived from an EMBL/GenBank/DDBJ whole genome shotgun (WGS) entry which is preliminary data.</text>
</comment>
<dbReference type="OrthoDB" id="2884912at2759"/>
<gene>
    <name evidence="2" type="ORF">MVEN_01863300</name>
</gene>
<accession>A0A8H6XHH5</accession>
<reference evidence="2" key="1">
    <citation type="submission" date="2020-05" db="EMBL/GenBank/DDBJ databases">
        <title>Mycena genomes resolve the evolution of fungal bioluminescence.</title>
        <authorList>
            <person name="Tsai I.J."/>
        </authorList>
    </citation>
    <scope>NUCLEOTIDE SEQUENCE</scope>
    <source>
        <strain evidence="2">CCC161011</strain>
    </source>
</reference>
<feature type="signal peptide" evidence="1">
    <location>
        <begin position="1"/>
        <end position="19"/>
    </location>
</feature>
<evidence type="ECO:0000313" key="2">
    <source>
        <dbReference type="EMBL" id="KAF7341273.1"/>
    </source>
</evidence>
<proteinExistence type="predicted"/>
<keyword evidence="1" id="KW-0732">Signal</keyword>
<protein>
    <submittedName>
        <fullName evidence="2">Uncharacterized protein</fullName>
    </submittedName>
</protein>
<dbReference type="AlphaFoldDB" id="A0A8H6XHH5"/>
<feature type="chain" id="PRO_5034009051" evidence="1">
    <location>
        <begin position="20"/>
        <end position="131"/>
    </location>
</feature>
<keyword evidence="3" id="KW-1185">Reference proteome</keyword>